<feature type="chain" id="PRO_5033103105" description="S-protein homolog" evidence="6">
    <location>
        <begin position="28"/>
        <end position="153"/>
    </location>
</feature>
<evidence type="ECO:0000256" key="6">
    <source>
        <dbReference type="RuleBase" id="RU367044"/>
    </source>
</evidence>
<evidence type="ECO:0000256" key="2">
    <source>
        <dbReference type="ARBA" id="ARBA00005581"/>
    </source>
</evidence>
<comment type="similarity">
    <text evidence="2 6">Belongs to the plant self-incompatibility (S1) protein family.</text>
</comment>
<evidence type="ECO:0000256" key="4">
    <source>
        <dbReference type="ARBA" id="ARBA00022525"/>
    </source>
</evidence>
<dbReference type="Proteomes" id="UP000653305">
    <property type="component" value="Unassembled WGS sequence"/>
</dbReference>
<dbReference type="PANTHER" id="PTHR31232">
    <property type="match status" value="1"/>
</dbReference>
<dbReference type="GO" id="GO:0005576">
    <property type="term" value="C:extracellular region"/>
    <property type="evidence" value="ECO:0007669"/>
    <property type="project" value="UniProtKB-SubCell"/>
</dbReference>
<name>A0A830D1X4_9LAMI</name>
<gene>
    <name evidence="7" type="ORF">PHJA_002361300</name>
</gene>
<comment type="caution">
    <text evidence="7">The sequence shown here is derived from an EMBL/GenBank/DDBJ whole genome shotgun (WGS) entry which is preliminary data.</text>
</comment>
<dbReference type="AlphaFoldDB" id="A0A830D1X4"/>
<dbReference type="GO" id="GO:0060320">
    <property type="term" value="P:rejection of self pollen"/>
    <property type="evidence" value="ECO:0007669"/>
    <property type="project" value="UniProtKB-KW"/>
</dbReference>
<dbReference type="EMBL" id="BMAC01000731">
    <property type="protein sequence ID" value="GFQ02174.1"/>
    <property type="molecule type" value="Genomic_DNA"/>
</dbReference>
<dbReference type="PANTHER" id="PTHR31232:SF42">
    <property type="entry name" value="S-PROTEIN HOMOLOG"/>
    <property type="match status" value="1"/>
</dbReference>
<keyword evidence="3 6" id="KW-0713">Self-incompatibility</keyword>
<evidence type="ECO:0000256" key="1">
    <source>
        <dbReference type="ARBA" id="ARBA00004613"/>
    </source>
</evidence>
<evidence type="ECO:0000313" key="8">
    <source>
        <dbReference type="Proteomes" id="UP000653305"/>
    </source>
</evidence>
<dbReference type="OrthoDB" id="1727555at2759"/>
<accession>A0A830D1X4</accession>
<feature type="signal peptide" evidence="6">
    <location>
        <begin position="1"/>
        <end position="27"/>
    </location>
</feature>
<evidence type="ECO:0000256" key="5">
    <source>
        <dbReference type="ARBA" id="ARBA00022729"/>
    </source>
</evidence>
<dbReference type="InterPro" id="IPR010264">
    <property type="entry name" value="Self-incomp_S1"/>
</dbReference>
<keyword evidence="4 6" id="KW-0964">Secreted</keyword>
<protein>
    <recommendedName>
        <fullName evidence="6">S-protein homolog</fullName>
    </recommendedName>
</protein>
<evidence type="ECO:0000256" key="3">
    <source>
        <dbReference type="ARBA" id="ARBA00022471"/>
    </source>
</evidence>
<sequence length="153" mass="17479">MELSKEHFFIIAFALLVLANKPIASQAKETNLLDYTVVSVKNDIQSENITIHCYSTEDNLGTLTLSYGANYTWHFNINVGRSTKFWCDFKTTHGSGNYGVYTPKLHVRCDYQCNWLIRANGPCLVQSNYYGQLWCQNWKSVPSLQNLSPKSPE</sequence>
<dbReference type="Pfam" id="PF05938">
    <property type="entry name" value="Self-incomp_S1"/>
    <property type="match status" value="1"/>
</dbReference>
<organism evidence="7 8">
    <name type="scientific">Phtheirospermum japonicum</name>
    <dbReference type="NCBI Taxonomy" id="374723"/>
    <lineage>
        <taxon>Eukaryota</taxon>
        <taxon>Viridiplantae</taxon>
        <taxon>Streptophyta</taxon>
        <taxon>Embryophyta</taxon>
        <taxon>Tracheophyta</taxon>
        <taxon>Spermatophyta</taxon>
        <taxon>Magnoliopsida</taxon>
        <taxon>eudicotyledons</taxon>
        <taxon>Gunneridae</taxon>
        <taxon>Pentapetalae</taxon>
        <taxon>asterids</taxon>
        <taxon>lamiids</taxon>
        <taxon>Lamiales</taxon>
        <taxon>Orobanchaceae</taxon>
        <taxon>Orobanchaceae incertae sedis</taxon>
        <taxon>Phtheirospermum</taxon>
    </lineage>
</organism>
<comment type="subcellular location">
    <subcellularLocation>
        <location evidence="1 6">Secreted</location>
    </subcellularLocation>
</comment>
<keyword evidence="5 6" id="KW-0732">Signal</keyword>
<evidence type="ECO:0000313" key="7">
    <source>
        <dbReference type="EMBL" id="GFQ02174.1"/>
    </source>
</evidence>
<reference evidence="7" key="1">
    <citation type="submission" date="2020-07" db="EMBL/GenBank/DDBJ databases">
        <title>Ethylene signaling mediates host invasion by parasitic plants.</title>
        <authorList>
            <person name="Yoshida S."/>
        </authorList>
    </citation>
    <scope>NUCLEOTIDE SEQUENCE</scope>
    <source>
        <strain evidence="7">Okayama</strain>
    </source>
</reference>
<keyword evidence="8" id="KW-1185">Reference proteome</keyword>
<proteinExistence type="inferred from homology"/>